<accession>A0ABP8PF13</accession>
<feature type="transmembrane region" description="Helical" evidence="1">
    <location>
        <begin position="166"/>
        <end position="189"/>
    </location>
</feature>
<dbReference type="Proteomes" id="UP001500503">
    <property type="component" value="Unassembled WGS sequence"/>
</dbReference>
<proteinExistence type="predicted"/>
<feature type="transmembrane region" description="Helical" evidence="1">
    <location>
        <begin position="195"/>
        <end position="215"/>
    </location>
</feature>
<feature type="transmembrane region" description="Helical" evidence="1">
    <location>
        <begin position="88"/>
        <end position="112"/>
    </location>
</feature>
<protein>
    <submittedName>
        <fullName evidence="2">Uncharacterized protein</fullName>
    </submittedName>
</protein>
<dbReference type="InterPro" id="IPR047928">
    <property type="entry name" value="Perm_prefix_1"/>
</dbReference>
<dbReference type="Pfam" id="PF22564">
    <property type="entry name" value="HAAS"/>
    <property type="match status" value="1"/>
</dbReference>
<comment type="caution">
    <text evidence="2">The sequence shown here is derived from an EMBL/GenBank/DDBJ whole genome shotgun (WGS) entry which is preliminary data.</text>
</comment>
<dbReference type="RefSeq" id="WP_345458167.1">
    <property type="nucleotide sequence ID" value="NZ_BAABHF010000010.1"/>
</dbReference>
<sequence>MTGGSGAGPEVIAAYLDEIAARLNGPARARRDIIAELRAGLADASDAHRSAGLSPLQAARAAVGEFGDAARVAEGFRAELAAAQARRVVLPLVTAGPLIGLLWVATAMTGGIGGRPVPPWHWDGPPAGARPVVHLAVIALATAIAGALFTVAATGRFTGRLPGRPLVTAAIAAGGTAPIDLTLLVLFAVQAAAPAGIAAFPAGAAAAASLARLAFTGRAVRGCLAVRAVSRPGRSSP</sequence>
<keyword evidence="1" id="KW-1133">Transmembrane helix</keyword>
<dbReference type="NCBIfam" id="NF038403">
    <property type="entry name" value="perm_prefix_1"/>
    <property type="match status" value="1"/>
</dbReference>
<keyword evidence="3" id="KW-1185">Reference proteome</keyword>
<gene>
    <name evidence="2" type="ORF">GCM10023191_010380</name>
</gene>
<keyword evidence="1" id="KW-0472">Membrane</keyword>
<evidence type="ECO:0000313" key="2">
    <source>
        <dbReference type="EMBL" id="GAA4485549.1"/>
    </source>
</evidence>
<dbReference type="EMBL" id="BAABHF010000010">
    <property type="protein sequence ID" value="GAA4485549.1"/>
    <property type="molecule type" value="Genomic_DNA"/>
</dbReference>
<reference evidence="3" key="1">
    <citation type="journal article" date="2019" name="Int. J. Syst. Evol. Microbiol.">
        <title>The Global Catalogue of Microorganisms (GCM) 10K type strain sequencing project: providing services to taxonomists for standard genome sequencing and annotation.</title>
        <authorList>
            <consortium name="The Broad Institute Genomics Platform"/>
            <consortium name="The Broad Institute Genome Sequencing Center for Infectious Disease"/>
            <person name="Wu L."/>
            <person name="Ma J."/>
        </authorList>
    </citation>
    <scope>NUCLEOTIDE SEQUENCE [LARGE SCALE GENOMIC DNA]</scope>
    <source>
        <strain evidence="3">JCM 17933</strain>
    </source>
</reference>
<name>A0ABP8PF13_9ACTN</name>
<evidence type="ECO:0000256" key="1">
    <source>
        <dbReference type="SAM" id="Phobius"/>
    </source>
</evidence>
<keyword evidence="1" id="KW-0812">Transmembrane</keyword>
<evidence type="ECO:0000313" key="3">
    <source>
        <dbReference type="Proteomes" id="UP001500503"/>
    </source>
</evidence>
<feature type="transmembrane region" description="Helical" evidence="1">
    <location>
        <begin position="132"/>
        <end position="154"/>
    </location>
</feature>
<organism evidence="2 3">
    <name type="scientific">Actinoallomurus oryzae</name>
    <dbReference type="NCBI Taxonomy" id="502180"/>
    <lineage>
        <taxon>Bacteria</taxon>
        <taxon>Bacillati</taxon>
        <taxon>Actinomycetota</taxon>
        <taxon>Actinomycetes</taxon>
        <taxon>Streptosporangiales</taxon>
        <taxon>Thermomonosporaceae</taxon>
        <taxon>Actinoallomurus</taxon>
    </lineage>
</organism>